<reference evidence="1" key="1">
    <citation type="submission" date="2023-04" db="EMBL/GenBank/DDBJ databases">
        <authorList>
            <consortium name="ELIXIR-Norway"/>
        </authorList>
    </citation>
    <scope>NUCLEOTIDE SEQUENCE [LARGE SCALE GENOMIC DNA]</scope>
</reference>
<sequence length="107" mass="11859">METEADRGWGGHLGIEEGELLFHDKTEVVWGGEMRSGVDTGSCPLVVKPAPLTRAQPCRKPSLSSPRDRSLSFCMVESGAEAPGYREGTEKWSREMYCLHKVSVTLY</sequence>
<evidence type="ECO:0000313" key="1">
    <source>
        <dbReference type="EMBL" id="CAI9171152.1"/>
    </source>
</evidence>
<name>A0ABN8ZB72_RANTA</name>
<accession>A0ABN8ZB72</accession>
<proteinExistence type="predicted"/>
<gene>
    <name evidence="1" type="ORF">MRATA1EN1_LOCUS20114</name>
</gene>
<protein>
    <submittedName>
        <fullName evidence="1">Uncharacterized protein</fullName>
    </submittedName>
</protein>
<dbReference type="EMBL" id="OX459966">
    <property type="protein sequence ID" value="CAI9171152.1"/>
    <property type="molecule type" value="Genomic_DNA"/>
</dbReference>
<evidence type="ECO:0000313" key="2">
    <source>
        <dbReference type="Proteomes" id="UP001176941"/>
    </source>
</evidence>
<dbReference type="Proteomes" id="UP001176941">
    <property type="component" value="Chromosome 30"/>
</dbReference>
<organism evidence="1 2">
    <name type="scientific">Rangifer tarandus platyrhynchus</name>
    <name type="common">Svalbard reindeer</name>
    <dbReference type="NCBI Taxonomy" id="3082113"/>
    <lineage>
        <taxon>Eukaryota</taxon>
        <taxon>Metazoa</taxon>
        <taxon>Chordata</taxon>
        <taxon>Craniata</taxon>
        <taxon>Vertebrata</taxon>
        <taxon>Euteleostomi</taxon>
        <taxon>Mammalia</taxon>
        <taxon>Eutheria</taxon>
        <taxon>Laurasiatheria</taxon>
        <taxon>Artiodactyla</taxon>
        <taxon>Ruminantia</taxon>
        <taxon>Pecora</taxon>
        <taxon>Cervidae</taxon>
        <taxon>Odocoileinae</taxon>
        <taxon>Rangifer</taxon>
    </lineage>
</organism>
<keyword evidence="2" id="KW-1185">Reference proteome</keyword>